<dbReference type="Pfam" id="PF07200">
    <property type="entry name" value="Mod_r"/>
    <property type="match status" value="1"/>
</dbReference>
<protein>
    <recommendedName>
        <fullName evidence="8">VPS37 C-terminal domain-containing protein</fullName>
    </recommendedName>
</protein>
<comment type="subcellular location">
    <subcellularLocation>
        <location evidence="1">Endosome</location>
    </subcellularLocation>
</comment>
<keyword evidence="5 6" id="KW-0653">Protein transport</keyword>
<dbReference type="PROSITE" id="PS51314">
    <property type="entry name" value="VPS37_C"/>
    <property type="match status" value="1"/>
</dbReference>
<evidence type="ECO:0000256" key="4">
    <source>
        <dbReference type="ARBA" id="ARBA00022753"/>
    </source>
</evidence>
<dbReference type="PANTHER" id="PTHR13678:SF2">
    <property type="entry name" value="VACUOLAR PROTEIN SORTING-ASSOCIATED PROTEIN 37A"/>
    <property type="match status" value="1"/>
</dbReference>
<dbReference type="AlphaFoldDB" id="A0A9Q0AQE9"/>
<keyword evidence="4" id="KW-0967">Endosome</keyword>
<evidence type="ECO:0000256" key="2">
    <source>
        <dbReference type="ARBA" id="ARBA00007617"/>
    </source>
</evidence>
<dbReference type="InterPro" id="IPR037202">
    <property type="entry name" value="ESCRT_assembly_dom"/>
</dbReference>
<dbReference type="GO" id="GO:0043162">
    <property type="term" value="P:ubiquitin-dependent protein catabolic process via the multivesicular body sorting pathway"/>
    <property type="evidence" value="ECO:0007669"/>
    <property type="project" value="UniProtKB-ARBA"/>
</dbReference>
<dbReference type="Proteomes" id="UP000829685">
    <property type="component" value="Unassembled WGS sequence"/>
</dbReference>
<dbReference type="InterPro" id="IPR009851">
    <property type="entry name" value="Mod_r"/>
</dbReference>
<feature type="compositionally biased region" description="Basic and acidic residues" evidence="7">
    <location>
        <begin position="32"/>
        <end position="41"/>
    </location>
</feature>
<evidence type="ECO:0000256" key="6">
    <source>
        <dbReference type="PROSITE-ProRule" id="PRU00646"/>
    </source>
</evidence>
<keyword evidence="10" id="KW-1185">Reference proteome</keyword>
<dbReference type="InterPro" id="IPR029012">
    <property type="entry name" value="Helix_hairpin_bin_sf"/>
</dbReference>
<evidence type="ECO:0000256" key="1">
    <source>
        <dbReference type="ARBA" id="ARBA00004177"/>
    </source>
</evidence>
<evidence type="ECO:0000313" key="10">
    <source>
        <dbReference type="Proteomes" id="UP000829685"/>
    </source>
</evidence>
<dbReference type="GO" id="GO:0006623">
    <property type="term" value="P:protein targeting to vacuole"/>
    <property type="evidence" value="ECO:0007669"/>
    <property type="project" value="TreeGrafter"/>
</dbReference>
<dbReference type="SUPFAM" id="SSF140111">
    <property type="entry name" value="Endosomal sorting complex assembly domain"/>
    <property type="match status" value="1"/>
</dbReference>
<evidence type="ECO:0000256" key="3">
    <source>
        <dbReference type="ARBA" id="ARBA00022448"/>
    </source>
</evidence>
<feature type="compositionally biased region" description="Polar residues" evidence="7">
    <location>
        <begin position="1"/>
        <end position="16"/>
    </location>
</feature>
<name>A0A9Q0AQE9_9PEZI</name>
<feature type="compositionally biased region" description="Pro residues" evidence="7">
    <location>
        <begin position="44"/>
        <end position="55"/>
    </location>
</feature>
<dbReference type="GO" id="GO:0006612">
    <property type="term" value="P:protein targeting to membrane"/>
    <property type="evidence" value="ECO:0007669"/>
    <property type="project" value="TreeGrafter"/>
</dbReference>
<accession>A0A9Q0AQE9</accession>
<dbReference type="PANTHER" id="PTHR13678">
    <property type="entry name" value="VACUOLAR PROTEIN SORTING-ASSOCIATED PROTEIN 37"/>
    <property type="match status" value="1"/>
</dbReference>
<dbReference type="EMBL" id="JAFIMR010000011">
    <property type="protein sequence ID" value="KAI1872464.1"/>
    <property type="molecule type" value="Genomic_DNA"/>
</dbReference>
<organism evidence="9 10">
    <name type="scientific">Neoarthrinium moseri</name>
    <dbReference type="NCBI Taxonomy" id="1658444"/>
    <lineage>
        <taxon>Eukaryota</taxon>
        <taxon>Fungi</taxon>
        <taxon>Dikarya</taxon>
        <taxon>Ascomycota</taxon>
        <taxon>Pezizomycotina</taxon>
        <taxon>Sordariomycetes</taxon>
        <taxon>Xylariomycetidae</taxon>
        <taxon>Amphisphaeriales</taxon>
        <taxon>Apiosporaceae</taxon>
        <taxon>Neoarthrinium</taxon>
    </lineage>
</organism>
<proteinExistence type="inferred from homology"/>
<feature type="region of interest" description="Disordered" evidence="7">
    <location>
        <begin position="1"/>
        <end position="123"/>
    </location>
</feature>
<sequence>MTTTYVYTTPGHSPQLRTPFGANRANQLFQRIRAEDTRREMYTPTPPPPVPPPKPSSHDTSRLGTPSISQSPRPSPLTDNGFNGAEGKGKGIATDSSGLIPAPSRHDSQRLRQVPQEIPDPGEGWLPKFLEDKSYVSDPCSLNSVDLKSLLQSTNPGKLCRKQDLADILSSPAQLNALTHSPSTAHPSTTNSHANLQFALTENLTLAQHLLDLESHLNHQRSSTQAQLLSTHALERQWRQKQSEMDVALAPFAPASLYTRLTQGLQEQEMVCAAMEESFLDGDGEVASEREALDWVRRYREAKKLYYLRQERKERWNERRVGGWR</sequence>
<feature type="compositionally biased region" description="Polar residues" evidence="7">
    <location>
        <begin position="62"/>
        <end position="81"/>
    </location>
</feature>
<dbReference type="Gene3D" id="1.10.287.660">
    <property type="entry name" value="Helix hairpin bin"/>
    <property type="match status" value="1"/>
</dbReference>
<comment type="caution">
    <text evidence="9">The sequence shown here is derived from an EMBL/GenBank/DDBJ whole genome shotgun (WGS) entry which is preliminary data.</text>
</comment>
<evidence type="ECO:0000313" key="9">
    <source>
        <dbReference type="EMBL" id="KAI1872464.1"/>
    </source>
</evidence>
<dbReference type="GO" id="GO:0000813">
    <property type="term" value="C:ESCRT I complex"/>
    <property type="evidence" value="ECO:0007669"/>
    <property type="project" value="UniProtKB-ARBA"/>
</dbReference>
<keyword evidence="3 6" id="KW-0813">Transport</keyword>
<evidence type="ECO:0000259" key="8">
    <source>
        <dbReference type="PROSITE" id="PS51314"/>
    </source>
</evidence>
<gene>
    <name evidence="9" type="ORF">JX265_005344</name>
</gene>
<feature type="domain" description="VPS37 C-terminal" evidence="8">
    <location>
        <begin position="235"/>
        <end position="325"/>
    </location>
</feature>
<evidence type="ECO:0000256" key="7">
    <source>
        <dbReference type="SAM" id="MobiDB-lite"/>
    </source>
</evidence>
<reference evidence="9" key="1">
    <citation type="submission" date="2021-03" db="EMBL/GenBank/DDBJ databases">
        <title>Revisited historic fungal species revealed as producer of novel bioactive compounds through whole genome sequencing and comparative genomics.</title>
        <authorList>
            <person name="Vignolle G.A."/>
            <person name="Hochenegger N."/>
            <person name="Mach R.L."/>
            <person name="Mach-Aigner A.R."/>
            <person name="Javad Rahimi M."/>
            <person name="Salim K.A."/>
            <person name="Chan C.M."/>
            <person name="Lim L.B.L."/>
            <person name="Cai F."/>
            <person name="Druzhinina I.S."/>
            <person name="U'Ren J.M."/>
            <person name="Derntl C."/>
        </authorList>
    </citation>
    <scope>NUCLEOTIDE SEQUENCE</scope>
    <source>
        <strain evidence="9">TUCIM 5799</strain>
    </source>
</reference>
<evidence type="ECO:0000256" key="5">
    <source>
        <dbReference type="ARBA" id="ARBA00022927"/>
    </source>
</evidence>
<comment type="similarity">
    <text evidence="2">Belongs to the VPS37 family.</text>
</comment>